<reference evidence="3" key="1">
    <citation type="journal article" date="2017" name="Genome Biol.">
        <title>Comparative genomics reveals high biological diversity and specific adaptations in the industrially and medically important fungal genus Aspergillus.</title>
        <authorList>
            <person name="de Vries R.P."/>
            <person name="Riley R."/>
            <person name="Wiebenga A."/>
            <person name="Aguilar-Osorio G."/>
            <person name="Amillis S."/>
            <person name="Uchima C.A."/>
            <person name="Anderluh G."/>
            <person name="Asadollahi M."/>
            <person name="Askin M."/>
            <person name="Barry K."/>
            <person name="Battaglia E."/>
            <person name="Bayram O."/>
            <person name="Benocci T."/>
            <person name="Braus-Stromeyer S.A."/>
            <person name="Caldana C."/>
            <person name="Canovas D."/>
            <person name="Cerqueira G.C."/>
            <person name="Chen F."/>
            <person name="Chen W."/>
            <person name="Choi C."/>
            <person name="Clum A."/>
            <person name="Dos Santos R.A."/>
            <person name="Damasio A.R."/>
            <person name="Diallinas G."/>
            <person name="Emri T."/>
            <person name="Fekete E."/>
            <person name="Flipphi M."/>
            <person name="Freyberg S."/>
            <person name="Gallo A."/>
            <person name="Gournas C."/>
            <person name="Habgood R."/>
            <person name="Hainaut M."/>
            <person name="Harispe M.L."/>
            <person name="Henrissat B."/>
            <person name="Hilden K.S."/>
            <person name="Hope R."/>
            <person name="Hossain A."/>
            <person name="Karabika E."/>
            <person name="Karaffa L."/>
            <person name="Karanyi Z."/>
            <person name="Krasevec N."/>
            <person name="Kuo A."/>
            <person name="Kusch H."/>
            <person name="LaButti K."/>
            <person name="Lagendijk E.L."/>
            <person name="Lapidus A."/>
            <person name="Levasseur A."/>
            <person name="Lindquist E."/>
            <person name="Lipzen A."/>
            <person name="Logrieco A.F."/>
            <person name="MacCabe A."/>
            <person name="Maekelae M.R."/>
            <person name="Malavazi I."/>
            <person name="Melin P."/>
            <person name="Meyer V."/>
            <person name="Mielnichuk N."/>
            <person name="Miskei M."/>
            <person name="Molnar A.P."/>
            <person name="Mule G."/>
            <person name="Ngan C.Y."/>
            <person name="Orejas M."/>
            <person name="Orosz E."/>
            <person name="Ouedraogo J.P."/>
            <person name="Overkamp K.M."/>
            <person name="Park H.-S."/>
            <person name="Perrone G."/>
            <person name="Piumi F."/>
            <person name="Punt P.J."/>
            <person name="Ram A.F."/>
            <person name="Ramon A."/>
            <person name="Rauscher S."/>
            <person name="Record E."/>
            <person name="Riano-Pachon D.M."/>
            <person name="Robert V."/>
            <person name="Roehrig J."/>
            <person name="Ruller R."/>
            <person name="Salamov A."/>
            <person name="Salih N.S."/>
            <person name="Samson R.A."/>
            <person name="Sandor E."/>
            <person name="Sanguinetti M."/>
            <person name="Schuetze T."/>
            <person name="Sepcic K."/>
            <person name="Shelest E."/>
            <person name="Sherlock G."/>
            <person name="Sophianopoulou V."/>
            <person name="Squina F.M."/>
            <person name="Sun H."/>
            <person name="Susca A."/>
            <person name="Todd R.B."/>
            <person name="Tsang A."/>
            <person name="Unkles S.E."/>
            <person name="van de Wiele N."/>
            <person name="van Rossen-Uffink D."/>
            <person name="Oliveira J.V."/>
            <person name="Vesth T.C."/>
            <person name="Visser J."/>
            <person name="Yu J.-H."/>
            <person name="Zhou M."/>
            <person name="Andersen M.R."/>
            <person name="Archer D.B."/>
            <person name="Baker S.E."/>
            <person name="Benoit I."/>
            <person name="Brakhage A.A."/>
            <person name="Braus G.H."/>
            <person name="Fischer R."/>
            <person name="Frisvad J.C."/>
            <person name="Goldman G.H."/>
            <person name="Houbraken J."/>
            <person name="Oakley B."/>
            <person name="Pocsi I."/>
            <person name="Scazzocchio C."/>
            <person name="Seiboth B."/>
            <person name="vanKuyk P.A."/>
            <person name="Wortman J."/>
            <person name="Dyer P.S."/>
            <person name="Grigoriev I.V."/>
        </authorList>
    </citation>
    <scope>NUCLEOTIDE SEQUENCE [LARGE SCALE GENOMIC DNA]</scope>
    <source>
        <strain evidence="3">CBS 516.65</strain>
    </source>
</reference>
<proteinExistence type="predicted"/>
<feature type="transmembrane region" description="Helical" evidence="1">
    <location>
        <begin position="32"/>
        <end position="53"/>
    </location>
</feature>
<dbReference type="GeneID" id="34466359"/>
<name>A0A1L9VAY6_ASPGL</name>
<keyword evidence="1" id="KW-1133">Transmembrane helix</keyword>
<keyword evidence="3" id="KW-1185">Reference proteome</keyword>
<dbReference type="AlphaFoldDB" id="A0A1L9VAY6"/>
<dbReference type="EMBL" id="KV878908">
    <property type="protein sequence ID" value="OJJ80992.1"/>
    <property type="molecule type" value="Genomic_DNA"/>
</dbReference>
<dbReference type="RefSeq" id="XP_022397690.1">
    <property type="nucleotide sequence ID" value="XM_022550099.1"/>
</dbReference>
<organism evidence="2 3">
    <name type="scientific">Aspergillus glaucus CBS 516.65</name>
    <dbReference type="NCBI Taxonomy" id="1160497"/>
    <lineage>
        <taxon>Eukaryota</taxon>
        <taxon>Fungi</taxon>
        <taxon>Dikarya</taxon>
        <taxon>Ascomycota</taxon>
        <taxon>Pezizomycotina</taxon>
        <taxon>Eurotiomycetes</taxon>
        <taxon>Eurotiomycetidae</taxon>
        <taxon>Eurotiales</taxon>
        <taxon>Aspergillaceae</taxon>
        <taxon>Aspergillus</taxon>
        <taxon>Aspergillus subgen. Aspergillus</taxon>
    </lineage>
</organism>
<evidence type="ECO:0000313" key="2">
    <source>
        <dbReference type="EMBL" id="OJJ80992.1"/>
    </source>
</evidence>
<evidence type="ECO:0000313" key="3">
    <source>
        <dbReference type="Proteomes" id="UP000184300"/>
    </source>
</evidence>
<keyword evidence="1" id="KW-0812">Transmembrane</keyword>
<dbReference type="Proteomes" id="UP000184300">
    <property type="component" value="Unassembled WGS sequence"/>
</dbReference>
<gene>
    <name evidence="2" type="ORF">ASPGLDRAFT_811261</name>
</gene>
<sequence length="64" mass="7260">MRMASHSTGTGQTMADKNVEWYAVVGRGFRRIWLLAGLYLCLYTLLAAVHVHYTPLTTLPVFLF</sequence>
<protein>
    <submittedName>
        <fullName evidence="2">Uncharacterized protein</fullName>
    </submittedName>
</protein>
<accession>A0A1L9VAY6</accession>
<keyword evidence="1" id="KW-0472">Membrane</keyword>
<evidence type="ECO:0000256" key="1">
    <source>
        <dbReference type="SAM" id="Phobius"/>
    </source>
</evidence>
<dbReference type="VEuPathDB" id="FungiDB:ASPGLDRAFT_811261"/>